<protein>
    <submittedName>
        <fullName evidence="2">Uncharacterized protein</fullName>
    </submittedName>
</protein>
<keyword evidence="1" id="KW-0472">Membrane</keyword>
<feature type="transmembrane region" description="Helical" evidence="1">
    <location>
        <begin position="12"/>
        <end position="32"/>
    </location>
</feature>
<dbReference type="PATRIC" id="fig|1544416.3.peg.1061"/>
<keyword evidence="1" id="KW-0812">Transmembrane</keyword>
<accession>A0A0Q0YD87</accession>
<evidence type="ECO:0000313" key="2">
    <source>
        <dbReference type="EMBL" id="KQB84259.1"/>
    </source>
</evidence>
<dbReference type="AlphaFoldDB" id="A0A0Q0YD87"/>
<sequence>MAHYPRGIYPCLLGTPIIIICCFLSLLTKTGFSQRVTYRRHRGHRRAISRRFRREFNFHPNLGLAPVPLYYGLSLFHGCG</sequence>
<proteinExistence type="predicted"/>
<name>A0A0Q0YD87_9CORY</name>
<evidence type="ECO:0000256" key="1">
    <source>
        <dbReference type="SAM" id="Phobius"/>
    </source>
</evidence>
<dbReference type="EMBL" id="LKST01000002">
    <property type="protein sequence ID" value="KQB84259.1"/>
    <property type="molecule type" value="Genomic_DNA"/>
</dbReference>
<keyword evidence="1" id="KW-1133">Transmembrane helix</keyword>
<reference evidence="2 3" key="1">
    <citation type="submission" date="2015-10" db="EMBL/GenBank/DDBJ databases">
        <title>Corynebacteirum lowii and Corynebacterium oculi species nova, derived from human clinical disease and and emended description of Corynebacterium mastiditis.</title>
        <authorList>
            <person name="Bernard K."/>
            <person name="Pacheco A.L."/>
            <person name="Mcdougall C."/>
            <person name="Burtx T."/>
            <person name="Weibe D."/>
            <person name="Tyler S."/>
            <person name="Olson A.B."/>
            <person name="Cnockaert M."/>
            <person name="Eguchi H."/>
            <person name="Kuwahara T."/>
            <person name="Nakayama-Imaohji H."/>
            <person name="Boudewijins M."/>
            <person name="Van Hoecke F."/>
            <person name="Bernier A.-M."/>
            <person name="Vandamme P."/>
        </authorList>
    </citation>
    <scope>NUCLEOTIDE SEQUENCE [LARGE SCALE GENOMIC DNA]</scope>
    <source>
        <strain evidence="2 3">NML 130210</strain>
    </source>
</reference>
<comment type="caution">
    <text evidence="2">The sequence shown here is derived from an EMBL/GenBank/DDBJ whole genome shotgun (WGS) entry which is preliminary data.</text>
</comment>
<keyword evidence="3" id="KW-1185">Reference proteome</keyword>
<evidence type="ECO:0000313" key="3">
    <source>
        <dbReference type="Proteomes" id="UP000050517"/>
    </source>
</evidence>
<dbReference type="Proteomes" id="UP000050517">
    <property type="component" value="Unassembled WGS sequence"/>
</dbReference>
<organism evidence="2 3">
    <name type="scientific">Corynebacterium oculi</name>
    <dbReference type="NCBI Taxonomy" id="1544416"/>
    <lineage>
        <taxon>Bacteria</taxon>
        <taxon>Bacillati</taxon>
        <taxon>Actinomycetota</taxon>
        <taxon>Actinomycetes</taxon>
        <taxon>Mycobacteriales</taxon>
        <taxon>Corynebacteriaceae</taxon>
        <taxon>Corynebacterium</taxon>
    </lineage>
</organism>
<gene>
    <name evidence="2" type="ORF">Cocul_01056</name>
</gene>